<evidence type="ECO:0000256" key="3">
    <source>
        <dbReference type="ARBA" id="ARBA00022840"/>
    </source>
</evidence>
<dbReference type="RefSeq" id="XP_056035012.1">
    <property type="nucleotide sequence ID" value="XM_056180441.1"/>
</dbReference>
<protein>
    <submittedName>
        <fullName evidence="7">ATP-dependent DNA translocase Rdh54</fullName>
    </submittedName>
</protein>
<dbReference type="Gene3D" id="3.40.50.300">
    <property type="entry name" value="P-loop containing nucleotide triphosphate hydrolases"/>
    <property type="match status" value="1"/>
</dbReference>
<proteinExistence type="predicted"/>
<dbReference type="Pfam" id="PF00176">
    <property type="entry name" value="SNF2-rel_dom"/>
    <property type="match status" value="1"/>
</dbReference>
<dbReference type="PROSITE" id="PS51192">
    <property type="entry name" value="HELICASE_ATP_BIND_1"/>
    <property type="match status" value="1"/>
</dbReference>
<dbReference type="GO" id="GO:0005634">
    <property type="term" value="C:nucleus"/>
    <property type="evidence" value="ECO:0007669"/>
    <property type="project" value="TreeGrafter"/>
</dbReference>
<dbReference type="PANTHER" id="PTHR45629">
    <property type="entry name" value="SNF2/RAD54 FAMILY MEMBER"/>
    <property type="match status" value="1"/>
</dbReference>
<evidence type="ECO:0000256" key="2">
    <source>
        <dbReference type="ARBA" id="ARBA00022801"/>
    </source>
</evidence>
<reference evidence="7 8" key="1">
    <citation type="journal article" date="2023" name="G3 (Bethesda)">
        <title>A high-quality reference genome for the fission yeast Schizosaccharomyces osmophilus.</title>
        <authorList>
            <person name="Jia G.S."/>
            <person name="Zhang W.C."/>
            <person name="Liang Y."/>
            <person name="Liu X.H."/>
            <person name="Rhind N."/>
            <person name="Pidoux A."/>
            <person name="Brysch-Herzberg M."/>
            <person name="Du L.L."/>
        </authorList>
    </citation>
    <scope>NUCLEOTIDE SEQUENCE [LARGE SCALE GENOMIC DNA]</scope>
    <source>
        <strain evidence="7 8">CBS 15793</strain>
    </source>
</reference>
<evidence type="ECO:0000313" key="8">
    <source>
        <dbReference type="Proteomes" id="UP001212411"/>
    </source>
</evidence>
<dbReference type="InterPro" id="IPR014001">
    <property type="entry name" value="Helicase_ATP-bd"/>
</dbReference>
<accession>A0AAE9W6C6</accession>
<evidence type="ECO:0000256" key="4">
    <source>
        <dbReference type="SAM" id="MobiDB-lite"/>
    </source>
</evidence>
<dbReference type="InterPro" id="IPR049730">
    <property type="entry name" value="SNF2/RAD54-like_C"/>
</dbReference>
<dbReference type="CDD" id="cd18793">
    <property type="entry name" value="SF2_C_SNF"/>
    <property type="match status" value="1"/>
</dbReference>
<feature type="compositionally biased region" description="Polar residues" evidence="4">
    <location>
        <begin position="146"/>
        <end position="156"/>
    </location>
</feature>
<feature type="region of interest" description="Disordered" evidence="4">
    <location>
        <begin position="721"/>
        <end position="740"/>
    </location>
</feature>
<dbReference type="InterPro" id="IPR038718">
    <property type="entry name" value="SNF2-like_sf"/>
</dbReference>
<evidence type="ECO:0000256" key="1">
    <source>
        <dbReference type="ARBA" id="ARBA00022741"/>
    </source>
</evidence>
<keyword evidence="3" id="KW-0067">ATP-binding</keyword>
<dbReference type="GO" id="GO:0015616">
    <property type="term" value="F:DNA translocase activity"/>
    <property type="evidence" value="ECO:0007669"/>
    <property type="project" value="TreeGrafter"/>
</dbReference>
<dbReference type="GO" id="GO:0016787">
    <property type="term" value="F:hydrolase activity"/>
    <property type="evidence" value="ECO:0007669"/>
    <property type="project" value="UniProtKB-KW"/>
</dbReference>
<dbReference type="InterPro" id="IPR027417">
    <property type="entry name" value="P-loop_NTPase"/>
</dbReference>
<name>A0AAE9W6C6_9SCHI</name>
<dbReference type="SMART" id="SM00487">
    <property type="entry name" value="DEXDc"/>
    <property type="match status" value="1"/>
</dbReference>
<organism evidence="7 8">
    <name type="scientific">Schizosaccharomyces osmophilus</name>
    <dbReference type="NCBI Taxonomy" id="2545709"/>
    <lineage>
        <taxon>Eukaryota</taxon>
        <taxon>Fungi</taxon>
        <taxon>Dikarya</taxon>
        <taxon>Ascomycota</taxon>
        <taxon>Taphrinomycotina</taxon>
        <taxon>Schizosaccharomycetes</taxon>
        <taxon>Schizosaccharomycetales</taxon>
        <taxon>Schizosaccharomycetaceae</taxon>
        <taxon>Schizosaccharomyces</taxon>
    </lineage>
</organism>
<dbReference type="GO" id="GO:0000724">
    <property type="term" value="P:double-strand break repair via homologous recombination"/>
    <property type="evidence" value="ECO:0007669"/>
    <property type="project" value="TreeGrafter"/>
</dbReference>
<evidence type="ECO:0000259" key="5">
    <source>
        <dbReference type="PROSITE" id="PS51192"/>
    </source>
</evidence>
<dbReference type="SMART" id="SM00490">
    <property type="entry name" value="HELICc"/>
    <property type="match status" value="1"/>
</dbReference>
<dbReference type="GeneID" id="80875130"/>
<feature type="domain" description="Helicase C-terminal" evidence="6">
    <location>
        <begin position="526"/>
        <end position="683"/>
    </location>
</feature>
<sequence length="804" mass="92166">MKRKGTFQSPLVEKDINTVKINSVQTTDSSNSKTENESNEATKDPIYCTILWRKITMKKHKTWEGDGYLVREGSNYTLYNADWSKIGSSAIRDFSFDEGDMFRVGGKEITVEKMMSREDFNNGCLSNHQLNDVHLPDTYMSRKKVSFQSPVSQTSKLPRKPRALQQPRHDPSAAGSLVMQRPILWNDEEHVDVVVDAFLSKRLQSHQREGICFLYNSLTGISNKYGRCAILADEMGLGKTLQTITVIWTLLKQNYQASQNTTIKNAMVVTPVTLLQNWHDEFYKWLGRERIHVCIAKSQADFEEFFRNRNYSILIIGYEMACCCLRKATLPGKIDLLVCDEAHRLKSMQSQAWIVLHKLKIERKLLLTGTPMQNDLMEFYSMVNFLVPGLLGSVSSFKNQFEKPIIRSRVMFATERDQELGNARLNRLLEYTKDFILRRKTSVLAKHLPPRHDIAMFISPTTNQKQSYQEALKNYKNYSQEEKKGKHLVTLSLLSQICNSSLLINKLHSEHVDFGDLLNSSGKLKVVKSLLELFSTQKAKTVIVSQYTETLKLLQRILSELKFPYLTLLGSTPHSERGNLVDKFNKSSFHETAVLLLSSKAGGCGLNLTGASRLVLYEPSWNPAQDLQALSRIYRTGQRNSTGIYILLSAGMLDERIYIRQNTKQGLSDSFLDSDESQRQNCFASDDLRELFTYDDNEACLINQLLHKSSLICQERSSLQSENSDDNYSERTHNTVSLSEDNTSSTWKKASEYQVPQYELISIANAFRDWNWVFQISEIYESGVSRLIPQDEKFINCFMYKAYS</sequence>
<dbReference type="PANTHER" id="PTHR45629:SF7">
    <property type="entry name" value="DNA EXCISION REPAIR PROTEIN ERCC-6-RELATED"/>
    <property type="match status" value="1"/>
</dbReference>
<dbReference type="GO" id="GO:0007131">
    <property type="term" value="P:reciprocal meiotic recombination"/>
    <property type="evidence" value="ECO:0007669"/>
    <property type="project" value="TreeGrafter"/>
</dbReference>
<dbReference type="CDD" id="cd18004">
    <property type="entry name" value="DEXHc_RAD54"/>
    <property type="match status" value="1"/>
</dbReference>
<evidence type="ECO:0000259" key="6">
    <source>
        <dbReference type="PROSITE" id="PS51194"/>
    </source>
</evidence>
<dbReference type="EMBL" id="CP115611">
    <property type="protein sequence ID" value="WBW70769.1"/>
    <property type="molecule type" value="Genomic_DNA"/>
</dbReference>
<keyword evidence="1" id="KW-0547">Nucleotide-binding</keyword>
<feature type="domain" description="Helicase ATP-binding" evidence="5">
    <location>
        <begin position="220"/>
        <end position="389"/>
    </location>
</feature>
<dbReference type="Pfam" id="PF00271">
    <property type="entry name" value="Helicase_C"/>
    <property type="match status" value="1"/>
</dbReference>
<keyword evidence="8" id="KW-1185">Reference proteome</keyword>
<dbReference type="InterPro" id="IPR050496">
    <property type="entry name" value="SNF2_RAD54_helicase_repair"/>
</dbReference>
<dbReference type="AlphaFoldDB" id="A0AAE9W6C6"/>
<dbReference type="GO" id="GO:0005524">
    <property type="term" value="F:ATP binding"/>
    <property type="evidence" value="ECO:0007669"/>
    <property type="project" value="InterPro"/>
</dbReference>
<dbReference type="KEGG" id="som:SOMG_01648"/>
<dbReference type="Proteomes" id="UP001212411">
    <property type="component" value="Chromosome 1"/>
</dbReference>
<feature type="region of interest" description="Disordered" evidence="4">
    <location>
        <begin position="146"/>
        <end position="174"/>
    </location>
</feature>
<dbReference type="PROSITE" id="PS51194">
    <property type="entry name" value="HELICASE_CTER"/>
    <property type="match status" value="1"/>
</dbReference>
<dbReference type="SUPFAM" id="SSF52540">
    <property type="entry name" value="P-loop containing nucleoside triphosphate hydrolases"/>
    <property type="match status" value="2"/>
</dbReference>
<dbReference type="Gene3D" id="3.40.50.10810">
    <property type="entry name" value="Tandem AAA-ATPase domain"/>
    <property type="match status" value="1"/>
</dbReference>
<evidence type="ECO:0000313" key="7">
    <source>
        <dbReference type="EMBL" id="WBW70769.1"/>
    </source>
</evidence>
<dbReference type="Gene3D" id="1.20.120.850">
    <property type="entry name" value="SWI2/SNF2 ATPases, N-terminal domain"/>
    <property type="match status" value="1"/>
</dbReference>
<gene>
    <name evidence="7" type="primary">rdh54</name>
    <name evidence="7" type="ORF">SOMG_01648</name>
</gene>
<keyword evidence="2" id="KW-0378">Hydrolase</keyword>
<dbReference type="InterPro" id="IPR000330">
    <property type="entry name" value="SNF2_N"/>
</dbReference>
<dbReference type="InterPro" id="IPR001650">
    <property type="entry name" value="Helicase_C-like"/>
</dbReference>